<accession>A0A8J5V0V0</accession>
<dbReference type="GeneID" id="73467607"/>
<feature type="compositionally biased region" description="Basic residues" evidence="1">
    <location>
        <begin position="552"/>
        <end position="577"/>
    </location>
</feature>
<feature type="compositionally biased region" description="Polar residues" evidence="1">
    <location>
        <begin position="110"/>
        <end position="123"/>
    </location>
</feature>
<evidence type="ECO:0000313" key="3">
    <source>
        <dbReference type="Proteomes" id="UP000694255"/>
    </source>
</evidence>
<proteinExistence type="predicted"/>
<name>A0A8J5V0V0_9ASCO</name>
<feature type="region of interest" description="Disordered" evidence="1">
    <location>
        <begin position="457"/>
        <end position="480"/>
    </location>
</feature>
<feature type="region of interest" description="Disordered" evidence="1">
    <location>
        <begin position="524"/>
        <end position="577"/>
    </location>
</feature>
<gene>
    <name evidence="2" type="ORF">J8A68_000806</name>
</gene>
<organism evidence="2 3">
    <name type="scientific">[Candida] subhashii</name>
    <dbReference type="NCBI Taxonomy" id="561895"/>
    <lineage>
        <taxon>Eukaryota</taxon>
        <taxon>Fungi</taxon>
        <taxon>Dikarya</taxon>
        <taxon>Ascomycota</taxon>
        <taxon>Saccharomycotina</taxon>
        <taxon>Pichiomycetes</taxon>
        <taxon>Debaryomycetaceae</taxon>
        <taxon>Spathaspora</taxon>
    </lineage>
</organism>
<feature type="compositionally biased region" description="Acidic residues" evidence="1">
    <location>
        <begin position="534"/>
        <end position="547"/>
    </location>
</feature>
<feature type="region of interest" description="Disordered" evidence="1">
    <location>
        <begin position="167"/>
        <end position="284"/>
    </location>
</feature>
<reference evidence="2 3" key="1">
    <citation type="journal article" date="2021" name="DNA Res.">
        <title>Genome analysis of Candida subhashii reveals its hybrid nature and dual mitochondrial genome conformations.</title>
        <authorList>
            <person name="Mixao V."/>
            <person name="Hegedusova E."/>
            <person name="Saus E."/>
            <person name="Pryszcz L.P."/>
            <person name="Cillingova A."/>
            <person name="Nosek J."/>
            <person name="Gabaldon T."/>
        </authorList>
    </citation>
    <scope>NUCLEOTIDE SEQUENCE [LARGE SCALE GENOMIC DNA]</scope>
    <source>
        <strain evidence="2 3">CBS 10753</strain>
    </source>
</reference>
<evidence type="ECO:0000313" key="2">
    <source>
        <dbReference type="EMBL" id="KAG7665600.1"/>
    </source>
</evidence>
<feature type="compositionally biased region" description="Pro residues" evidence="1">
    <location>
        <begin position="91"/>
        <end position="108"/>
    </location>
</feature>
<evidence type="ECO:0000256" key="1">
    <source>
        <dbReference type="SAM" id="MobiDB-lite"/>
    </source>
</evidence>
<keyword evidence="3" id="KW-1185">Reference proteome</keyword>
<feature type="region of interest" description="Disordered" evidence="1">
    <location>
        <begin position="17"/>
        <end position="41"/>
    </location>
</feature>
<sequence>MWTTGCYHLHQIPQHVSPPVPVAPPSTTTTQKRQYPTTKSNHNNSCLFAPIQTTNIQQQDETRSCNIHPCLNYHGSIPFGYNPYLPIHLSTPPPPPPPPAQLPPPVPHPSFSSNPNQHFHSCTQRNCQKPQENLAFHTLNPFHFHPPPPLPVEYYYGSWRCGCEETQHDTQENEEDKSEDKLNRTDEVQENKQTPEVETSREKEEVEEQPVIDTKTTFFKQSKHPPSHKEFRAPSFTKIYQTPPTPKQQQQQPETENILHRSHSRLRSLLSRNTRSEDTSNREQLMNQYYLRTSSEYDSSNKRGSKKFNTLSGFDKIGESAGEGEGEGGGEFDSCQFSQYMEQDGKMLWCDYDCQTETEIVSKSMRKDGEYSYRENMNEESIFEQDENEEPEGNDGVFPFEMINAADSLKENDASQWSTTTTAKKIMESNNNKENVQILSGTTIQVESSDIISKLKQSSPKRNTIPGDFLGGLDDSSSQPTKIDVLVEPESAKSWISNMTGYSSTFFGTVANKLLNKVHAGESDRIVEVKNGTEDDDLEKDGDDDGFETQRKRNRNRNRRKNLEAKKRKKERQKKRK</sequence>
<dbReference type="RefSeq" id="XP_049265832.1">
    <property type="nucleotide sequence ID" value="XM_049410520.1"/>
</dbReference>
<protein>
    <submittedName>
        <fullName evidence="2">Uncharacterized protein</fullName>
    </submittedName>
</protein>
<feature type="compositionally biased region" description="Basic and acidic residues" evidence="1">
    <location>
        <begin position="178"/>
        <end position="204"/>
    </location>
</feature>
<feature type="compositionally biased region" description="Low complexity" evidence="1">
    <location>
        <begin position="25"/>
        <end position="39"/>
    </location>
</feature>
<feature type="compositionally biased region" description="Basic and acidic residues" evidence="1">
    <location>
        <begin position="524"/>
        <end position="533"/>
    </location>
</feature>
<dbReference type="EMBL" id="JAGSYN010000048">
    <property type="protein sequence ID" value="KAG7665600.1"/>
    <property type="molecule type" value="Genomic_DNA"/>
</dbReference>
<dbReference type="AlphaFoldDB" id="A0A8J5V0V0"/>
<dbReference type="Proteomes" id="UP000694255">
    <property type="component" value="Unassembled WGS sequence"/>
</dbReference>
<comment type="caution">
    <text evidence="2">The sequence shown here is derived from an EMBL/GenBank/DDBJ whole genome shotgun (WGS) entry which is preliminary data.</text>
</comment>
<feature type="region of interest" description="Disordered" evidence="1">
    <location>
        <begin position="90"/>
        <end position="123"/>
    </location>
</feature>